<feature type="domain" description="Glutamine amidotransferase type-2" evidence="8">
    <location>
        <begin position="1"/>
        <end position="205"/>
    </location>
</feature>
<keyword evidence="6" id="KW-0315">Glutamine amidotransferase</keyword>
<dbReference type="FunFam" id="3.40.50.10490:FF:000001">
    <property type="entry name" value="Glutamine--fructose-6-phosphate aminotransferase [isomerizing]"/>
    <property type="match status" value="1"/>
</dbReference>
<dbReference type="Gene3D" id="3.40.50.10490">
    <property type="entry name" value="Glucose-6-phosphate isomerase like protein, domain 1"/>
    <property type="match status" value="2"/>
</dbReference>
<dbReference type="PANTHER" id="PTHR10937:SF0">
    <property type="entry name" value="GLUTAMINE--FRUCTOSE-6-PHOSPHATE TRANSAMINASE (ISOMERIZING)"/>
    <property type="match status" value="1"/>
</dbReference>
<dbReference type="InterPro" id="IPR017932">
    <property type="entry name" value="GATase_2_dom"/>
</dbReference>
<dbReference type="InterPro" id="IPR001347">
    <property type="entry name" value="SIS_dom"/>
</dbReference>
<dbReference type="SUPFAM" id="SSF53697">
    <property type="entry name" value="SIS domain"/>
    <property type="match status" value="1"/>
</dbReference>
<comment type="catalytic activity">
    <reaction evidence="1">
        <text>D-fructose 6-phosphate + L-glutamine = D-glucosamine 6-phosphate + L-glutamate</text>
        <dbReference type="Rhea" id="RHEA:13237"/>
        <dbReference type="ChEBI" id="CHEBI:29985"/>
        <dbReference type="ChEBI" id="CHEBI:58359"/>
        <dbReference type="ChEBI" id="CHEBI:58725"/>
        <dbReference type="ChEBI" id="CHEBI:61527"/>
        <dbReference type="EC" id="2.6.1.16"/>
    </reaction>
</comment>
<dbReference type="SUPFAM" id="SSF56235">
    <property type="entry name" value="N-terminal nucleophile aminohydrolases (Ntn hydrolases)"/>
    <property type="match status" value="1"/>
</dbReference>
<dbReference type="CDD" id="cd00714">
    <property type="entry name" value="GFAT"/>
    <property type="match status" value="1"/>
</dbReference>
<sequence>MHAAASSSSAEASEVKRRRTSCGHRIKVVKTAGKVSTLSTACERDSETSGTLGIAHTRWATHGPPNDVNAHPHLSTDGSLAVVHNGIIENFRALRSELIRKGYTMRSETDTELIAHLISDIRSKQWMPLEEAVRQALSQVQGAFGIAVLAADEPHKLVGARKGSPLILGIGDDEYLLASDASAVIERTRRVAYLNDGELVCITRDAGYQIKTLENVKLIREVQELQMSLHEIQKGSFKHFMLKEIAEQPEVLENAMRGRLLAENDCDVNLGGLMAVMPRLVAASRILIVACGTSWHAGLLGEYLIETLARVPVEVEYASEFRYRRPLLFEEDVVIAISQSGETADTIAALHLAKQHGCLCLGVCNTVGSSIARATDAGVYLHAGPEIGVASTKAFSAQILVLTLIAIKLGKERKALDTEQVRAKVRAMMALPDLLRRVLEQKETVLHMARVFKYASNFLYLGRGFNFPVALEGALKLKEISYIHAEGYPAAEMKHGPIALIDEFMPVVIIAPRSDPNYSKLQSNIEEVLARGGSVIAITEEDNDELDSRCEYVIKVPRTEEFLMPLLAVAPLQLMAYYIADMRKCNVDQPRNLAKSVTVE</sequence>
<organism evidence="10">
    <name type="scientific">Calcidiscus leptoporus</name>
    <dbReference type="NCBI Taxonomy" id="127549"/>
    <lineage>
        <taxon>Eukaryota</taxon>
        <taxon>Haptista</taxon>
        <taxon>Haptophyta</taxon>
        <taxon>Prymnesiophyceae</taxon>
        <taxon>Coccolithales</taxon>
        <taxon>Calcidiscaceae</taxon>
        <taxon>Calcidiscus</taxon>
    </lineage>
</organism>
<feature type="domain" description="SIS" evidence="9">
    <location>
        <begin position="448"/>
        <end position="590"/>
    </location>
</feature>
<dbReference type="Gene3D" id="3.60.20.10">
    <property type="entry name" value="Glutamine Phosphoribosylpyrophosphate, subunit 1, domain 1"/>
    <property type="match status" value="1"/>
</dbReference>
<evidence type="ECO:0000256" key="5">
    <source>
        <dbReference type="ARBA" id="ARBA00022737"/>
    </source>
</evidence>
<dbReference type="InterPro" id="IPR035466">
    <property type="entry name" value="GlmS/AgaS_SIS"/>
</dbReference>
<dbReference type="GO" id="GO:0097367">
    <property type="term" value="F:carbohydrate derivative binding"/>
    <property type="evidence" value="ECO:0007669"/>
    <property type="project" value="InterPro"/>
</dbReference>
<dbReference type="GO" id="GO:0046349">
    <property type="term" value="P:amino sugar biosynthetic process"/>
    <property type="evidence" value="ECO:0007669"/>
    <property type="project" value="UniProtKB-ARBA"/>
</dbReference>
<gene>
    <name evidence="10" type="ORF">CLEP1334_LOCUS24192</name>
</gene>
<dbReference type="GO" id="GO:0006047">
    <property type="term" value="P:UDP-N-acetylglucosamine metabolic process"/>
    <property type="evidence" value="ECO:0007669"/>
    <property type="project" value="TreeGrafter"/>
</dbReference>
<dbReference type="AlphaFoldDB" id="A0A7S0P2V0"/>
<dbReference type="EMBL" id="HBER01048210">
    <property type="protein sequence ID" value="CAD8548902.1"/>
    <property type="molecule type" value="Transcribed_RNA"/>
</dbReference>
<accession>A0A7S0P2V0</accession>
<protein>
    <recommendedName>
        <fullName evidence="2">glutamine--fructose-6-phosphate transaminase (isomerizing)</fullName>
        <ecNumber evidence="2">2.6.1.16</ecNumber>
    </recommendedName>
</protein>
<dbReference type="GO" id="GO:0006002">
    <property type="term" value="P:fructose 6-phosphate metabolic process"/>
    <property type="evidence" value="ECO:0007669"/>
    <property type="project" value="TreeGrafter"/>
</dbReference>
<dbReference type="NCBIfam" id="TIGR01135">
    <property type="entry name" value="glmS"/>
    <property type="match status" value="1"/>
</dbReference>
<feature type="compositionally biased region" description="Low complexity" evidence="7">
    <location>
        <begin position="1"/>
        <end position="12"/>
    </location>
</feature>
<evidence type="ECO:0000259" key="8">
    <source>
        <dbReference type="PROSITE" id="PS51278"/>
    </source>
</evidence>
<evidence type="ECO:0000256" key="3">
    <source>
        <dbReference type="ARBA" id="ARBA00022576"/>
    </source>
</evidence>
<evidence type="ECO:0000259" key="9">
    <source>
        <dbReference type="PROSITE" id="PS51464"/>
    </source>
</evidence>
<dbReference type="Pfam" id="PF01380">
    <property type="entry name" value="SIS"/>
    <property type="match status" value="2"/>
</dbReference>
<dbReference type="GO" id="GO:0005829">
    <property type="term" value="C:cytosol"/>
    <property type="evidence" value="ECO:0007669"/>
    <property type="project" value="TreeGrafter"/>
</dbReference>
<keyword evidence="4" id="KW-0808">Transferase</keyword>
<dbReference type="Pfam" id="PF13522">
    <property type="entry name" value="GATase_6"/>
    <property type="match status" value="1"/>
</dbReference>
<evidence type="ECO:0000256" key="4">
    <source>
        <dbReference type="ARBA" id="ARBA00022679"/>
    </source>
</evidence>
<evidence type="ECO:0000256" key="2">
    <source>
        <dbReference type="ARBA" id="ARBA00012916"/>
    </source>
</evidence>
<dbReference type="CDD" id="cd05008">
    <property type="entry name" value="SIS_GlmS_GlmD_1"/>
    <property type="match status" value="1"/>
</dbReference>
<dbReference type="InterPro" id="IPR029055">
    <property type="entry name" value="Ntn_hydrolases_N"/>
</dbReference>
<dbReference type="InterPro" id="IPR047084">
    <property type="entry name" value="GFAT_N"/>
</dbReference>
<dbReference type="EC" id="2.6.1.16" evidence="2"/>
<dbReference type="CDD" id="cd05009">
    <property type="entry name" value="SIS_GlmS_GlmD_2"/>
    <property type="match status" value="1"/>
</dbReference>
<keyword evidence="5" id="KW-0677">Repeat</keyword>
<dbReference type="GO" id="GO:0004360">
    <property type="term" value="F:glutamine-fructose-6-phosphate transaminase (isomerizing) activity"/>
    <property type="evidence" value="ECO:0007669"/>
    <property type="project" value="UniProtKB-EC"/>
</dbReference>
<reference evidence="10" key="1">
    <citation type="submission" date="2021-01" db="EMBL/GenBank/DDBJ databases">
        <authorList>
            <person name="Corre E."/>
            <person name="Pelletier E."/>
            <person name="Niang G."/>
            <person name="Scheremetjew M."/>
            <person name="Finn R."/>
            <person name="Kale V."/>
            <person name="Holt S."/>
            <person name="Cochrane G."/>
            <person name="Meng A."/>
            <person name="Brown T."/>
            <person name="Cohen L."/>
        </authorList>
    </citation>
    <scope>NUCLEOTIDE SEQUENCE</scope>
    <source>
        <strain evidence="10">RCC1130</strain>
    </source>
</reference>
<feature type="region of interest" description="Disordered" evidence="7">
    <location>
        <begin position="1"/>
        <end position="21"/>
    </location>
</feature>
<proteinExistence type="predicted"/>
<dbReference type="FunFam" id="3.40.50.10490:FF:000002">
    <property type="entry name" value="Glutamine--fructose-6-phosphate aminotransferase [isomerizing]"/>
    <property type="match status" value="1"/>
</dbReference>
<keyword evidence="3" id="KW-0032">Aminotransferase</keyword>
<evidence type="ECO:0000313" key="10">
    <source>
        <dbReference type="EMBL" id="CAD8548902.1"/>
    </source>
</evidence>
<evidence type="ECO:0000256" key="7">
    <source>
        <dbReference type="SAM" id="MobiDB-lite"/>
    </source>
</evidence>
<dbReference type="InterPro" id="IPR035490">
    <property type="entry name" value="GlmS/FrlB_SIS"/>
</dbReference>
<evidence type="ECO:0000256" key="1">
    <source>
        <dbReference type="ARBA" id="ARBA00001031"/>
    </source>
</evidence>
<dbReference type="PROSITE" id="PS51464">
    <property type="entry name" value="SIS"/>
    <property type="match status" value="2"/>
</dbReference>
<dbReference type="PROSITE" id="PS51278">
    <property type="entry name" value="GATASE_TYPE_2"/>
    <property type="match status" value="1"/>
</dbReference>
<dbReference type="InterPro" id="IPR005855">
    <property type="entry name" value="GFAT"/>
</dbReference>
<feature type="domain" description="SIS" evidence="9">
    <location>
        <begin position="276"/>
        <end position="415"/>
    </location>
</feature>
<dbReference type="GO" id="GO:0006487">
    <property type="term" value="P:protein N-linked glycosylation"/>
    <property type="evidence" value="ECO:0007669"/>
    <property type="project" value="TreeGrafter"/>
</dbReference>
<evidence type="ECO:0000256" key="6">
    <source>
        <dbReference type="ARBA" id="ARBA00022962"/>
    </source>
</evidence>
<dbReference type="NCBIfam" id="NF001484">
    <property type="entry name" value="PRK00331.1"/>
    <property type="match status" value="1"/>
</dbReference>
<dbReference type="InterPro" id="IPR046348">
    <property type="entry name" value="SIS_dom_sf"/>
</dbReference>
<dbReference type="PANTHER" id="PTHR10937">
    <property type="entry name" value="GLUCOSAMINE--FRUCTOSE-6-PHOSPHATE AMINOTRANSFERASE, ISOMERIZING"/>
    <property type="match status" value="1"/>
</dbReference>
<name>A0A7S0P2V0_9EUKA</name>